<dbReference type="SUPFAM" id="SSF47459">
    <property type="entry name" value="HLH, helix-loop-helix DNA-binding domain"/>
    <property type="match status" value="1"/>
</dbReference>
<dbReference type="SMART" id="SM00353">
    <property type="entry name" value="HLH"/>
    <property type="match status" value="1"/>
</dbReference>
<protein>
    <recommendedName>
        <fullName evidence="7">BHLH domain-containing protein</fullName>
    </recommendedName>
</protein>
<accession>A0ABN8LWU1</accession>
<reference evidence="8 9" key="1">
    <citation type="submission" date="2022-05" db="EMBL/GenBank/DDBJ databases">
        <authorList>
            <consortium name="Genoscope - CEA"/>
            <person name="William W."/>
        </authorList>
    </citation>
    <scope>NUCLEOTIDE SEQUENCE [LARGE SCALE GENOMIC DNA]</scope>
</reference>
<evidence type="ECO:0000313" key="9">
    <source>
        <dbReference type="Proteomes" id="UP001159427"/>
    </source>
</evidence>
<keyword evidence="2" id="KW-0805">Transcription regulation</keyword>
<evidence type="ECO:0000256" key="3">
    <source>
        <dbReference type="ARBA" id="ARBA00023125"/>
    </source>
</evidence>
<keyword evidence="9" id="KW-1185">Reference proteome</keyword>
<keyword evidence="4" id="KW-0804">Transcription</keyword>
<dbReference type="PANTHER" id="PTHR11969">
    <property type="entry name" value="MAX DIMERIZATION, MAD"/>
    <property type="match status" value="1"/>
</dbReference>
<feature type="region of interest" description="Disordered" evidence="6">
    <location>
        <begin position="277"/>
        <end position="304"/>
    </location>
</feature>
<evidence type="ECO:0000256" key="2">
    <source>
        <dbReference type="ARBA" id="ARBA00023015"/>
    </source>
</evidence>
<comment type="caution">
    <text evidence="8">The sequence shown here is derived from an EMBL/GenBank/DDBJ whole genome shotgun (WGS) entry which is preliminary data.</text>
</comment>
<dbReference type="Gene3D" id="4.10.280.10">
    <property type="entry name" value="Helix-loop-helix DNA-binding domain"/>
    <property type="match status" value="1"/>
</dbReference>
<sequence>MSLDTLLEAAKYLESSSRLTSKDDSAIARVHHSSSVHTERRRAISECEAFERRRRPGGAGTRETHNKLEKNRRAHLKECFDILKREVPSLEDKKTSNLNILRSALKHIQALKKRERDFEAERDLLKISNNTIKQKLLVLRKEITIQLEIAQKSAQNGVILKTCQVVSEASSTKTSVNLKSSEIQCSPISVATQTSFTSGEESDVDCSNCSSVNAIKVEGGQVNALCNGAVNVGHESKDKVAIDDEDEDVDVEGEITDDNTEDVDALIKDERVKNAKMVNPAEPVLPSGSRPKRKAGAGDDGNKLEAKKSNIQCCARVSC</sequence>
<dbReference type="PROSITE" id="PS50888">
    <property type="entry name" value="BHLH"/>
    <property type="match status" value="1"/>
</dbReference>
<feature type="domain" description="BHLH" evidence="7">
    <location>
        <begin position="60"/>
        <end position="111"/>
    </location>
</feature>
<evidence type="ECO:0000259" key="7">
    <source>
        <dbReference type="PROSITE" id="PS50888"/>
    </source>
</evidence>
<comment type="subcellular location">
    <subcellularLocation>
        <location evidence="1">Nucleus</location>
    </subcellularLocation>
</comment>
<keyword evidence="3" id="KW-0238">DNA-binding</keyword>
<name>A0ABN8LWU1_9CNID</name>
<dbReference type="Proteomes" id="UP001159427">
    <property type="component" value="Unassembled WGS sequence"/>
</dbReference>
<proteinExistence type="predicted"/>
<dbReference type="InterPro" id="IPR036638">
    <property type="entry name" value="HLH_DNA-bd_sf"/>
</dbReference>
<evidence type="ECO:0000256" key="6">
    <source>
        <dbReference type="SAM" id="MobiDB-lite"/>
    </source>
</evidence>
<keyword evidence="5" id="KW-0539">Nucleus</keyword>
<gene>
    <name evidence="8" type="ORF">PEVE_00003547</name>
</gene>
<dbReference type="EMBL" id="CALNXI010000121">
    <property type="protein sequence ID" value="CAH3019634.1"/>
    <property type="molecule type" value="Genomic_DNA"/>
</dbReference>
<evidence type="ECO:0000256" key="1">
    <source>
        <dbReference type="ARBA" id="ARBA00004123"/>
    </source>
</evidence>
<evidence type="ECO:0000313" key="8">
    <source>
        <dbReference type="EMBL" id="CAH3019634.1"/>
    </source>
</evidence>
<dbReference type="InterPro" id="IPR011598">
    <property type="entry name" value="bHLH_dom"/>
</dbReference>
<dbReference type="Pfam" id="PF00010">
    <property type="entry name" value="HLH"/>
    <property type="match status" value="1"/>
</dbReference>
<evidence type="ECO:0000256" key="5">
    <source>
        <dbReference type="ARBA" id="ARBA00023242"/>
    </source>
</evidence>
<evidence type="ECO:0000256" key="4">
    <source>
        <dbReference type="ARBA" id="ARBA00023163"/>
    </source>
</evidence>
<organism evidence="8 9">
    <name type="scientific">Porites evermanni</name>
    <dbReference type="NCBI Taxonomy" id="104178"/>
    <lineage>
        <taxon>Eukaryota</taxon>
        <taxon>Metazoa</taxon>
        <taxon>Cnidaria</taxon>
        <taxon>Anthozoa</taxon>
        <taxon>Hexacorallia</taxon>
        <taxon>Scleractinia</taxon>
        <taxon>Fungiina</taxon>
        <taxon>Poritidae</taxon>
        <taxon>Porites</taxon>
    </lineage>
</organism>
<dbReference type="PANTHER" id="PTHR11969:SF99">
    <property type="entry name" value="MAX-BINDING PROTEIN MNT"/>
    <property type="match status" value="1"/>
</dbReference>